<proteinExistence type="predicted"/>
<dbReference type="Proteomes" id="UP000887540">
    <property type="component" value="Unplaced"/>
</dbReference>
<dbReference type="AlphaFoldDB" id="A0A914C2A9"/>
<dbReference type="WBParaSite" id="ACRNAN_Path_1578.g6133.t1">
    <property type="protein sequence ID" value="ACRNAN_Path_1578.g6133.t1"/>
    <property type="gene ID" value="ACRNAN_Path_1578.g6133"/>
</dbReference>
<dbReference type="GO" id="GO:0005634">
    <property type="term" value="C:nucleus"/>
    <property type="evidence" value="ECO:0007669"/>
    <property type="project" value="UniProtKB-SubCell"/>
</dbReference>
<evidence type="ECO:0000256" key="2">
    <source>
        <dbReference type="ARBA" id="ARBA00023242"/>
    </source>
</evidence>
<feature type="domain" description="Far upstream element-binding protein C-terminal" evidence="3">
    <location>
        <begin position="24"/>
        <end position="51"/>
    </location>
</feature>
<dbReference type="GO" id="GO:0003676">
    <property type="term" value="F:nucleic acid binding"/>
    <property type="evidence" value="ECO:0007669"/>
    <property type="project" value="InterPro"/>
</dbReference>
<accession>A0A914C2A9</accession>
<protein>
    <submittedName>
        <fullName evidence="5">Far upstream element-binding protein C-terminal domain-containing protein</fullName>
    </submittedName>
</protein>
<evidence type="ECO:0000313" key="5">
    <source>
        <dbReference type="WBParaSite" id="ACRNAN_Path_1578.g6133.t1"/>
    </source>
</evidence>
<evidence type="ECO:0000259" key="3">
    <source>
        <dbReference type="Pfam" id="PF09005"/>
    </source>
</evidence>
<dbReference type="Pfam" id="PF09005">
    <property type="entry name" value="FUBP_C"/>
    <property type="match status" value="1"/>
</dbReference>
<keyword evidence="4" id="KW-1185">Reference proteome</keyword>
<keyword evidence="2" id="KW-0539">Nucleus</keyword>
<sequence length="89" mass="10235">MYPNGDSAVMTQQQSYSYVNMNQQLDYRPDWINFYRQVGNHEVADQIEKEMYEQKGHLILGQGVCVQTSFPIPAQQNLINGTNHSQGLQ</sequence>
<comment type="subcellular location">
    <subcellularLocation>
        <location evidence="1">Nucleus</location>
    </subcellularLocation>
</comment>
<dbReference type="GO" id="GO:0006355">
    <property type="term" value="P:regulation of DNA-templated transcription"/>
    <property type="evidence" value="ECO:0007669"/>
    <property type="project" value="InterPro"/>
</dbReference>
<organism evidence="4 5">
    <name type="scientific">Acrobeloides nanus</name>
    <dbReference type="NCBI Taxonomy" id="290746"/>
    <lineage>
        <taxon>Eukaryota</taxon>
        <taxon>Metazoa</taxon>
        <taxon>Ecdysozoa</taxon>
        <taxon>Nematoda</taxon>
        <taxon>Chromadorea</taxon>
        <taxon>Rhabditida</taxon>
        <taxon>Tylenchina</taxon>
        <taxon>Cephalobomorpha</taxon>
        <taxon>Cephaloboidea</taxon>
        <taxon>Cephalobidae</taxon>
        <taxon>Acrobeloides</taxon>
    </lineage>
</organism>
<evidence type="ECO:0000313" key="4">
    <source>
        <dbReference type="Proteomes" id="UP000887540"/>
    </source>
</evidence>
<reference evidence="5" key="1">
    <citation type="submission" date="2022-11" db="UniProtKB">
        <authorList>
            <consortium name="WormBaseParasite"/>
        </authorList>
    </citation>
    <scope>IDENTIFICATION</scope>
</reference>
<evidence type="ECO:0000256" key="1">
    <source>
        <dbReference type="ARBA" id="ARBA00004123"/>
    </source>
</evidence>
<name>A0A914C2A9_9BILA</name>
<dbReference type="InterPro" id="IPR015096">
    <property type="entry name" value="FUBP_C"/>
</dbReference>